<dbReference type="NCBIfam" id="TIGR02937">
    <property type="entry name" value="sigma70-ECF"/>
    <property type="match status" value="1"/>
</dbReference>
<dbReference type="InterPro" id="IPR007627">
    <property type="entry name" value="RNA_pol_sigma70_r2"/>
</dbReference>
<dbReference type="InterPro" id="IPR014284">
    <property type="entry name" value="RNA_pol_sigma-70_dom"/>
</dbReference>
<gene>
    <name evidence="7" type="ORF">GCM10008943_23790</name>
</gene>
<feature type="domain" description="RNA polymerase sigma factor 70 region 4 type 2" evidence="6">
    <location>
        <begin position="108"/>
        <end position="160"/>
    </location>
</feature>
<dbReference type="SUPFAM" id="SSF88659">
    <property type="entry name" value="Sigma3 and sigma4 domains of RNA polymerase sigma factors"/>
    <property type="match status" value="1"/>
</dbReference>
<dbReference type="EMBL" id="BAAADE010000004">
    <property type="protein sequence ID" value="GAA0607480.1"/>
    <property type="molecule type" value="Genomic_DNA"/>
</dbReference>
<keyword evidence="4" id="KW-0804">Transcription</keyword>
<organism evidence="7 8">
    <name type="scientific">Paenochrobactrum glaciei</name>
    <dbReference type="NCBI Taxonomy" id="486407"/>
    <lineage>
        <taxon>Bacteria</taxon>
        <taxon>Pseudomonadati</taxon>
        <taxon>Pseudomonadota</taxon>
        <taxon>Alphaproteobacteria</taxon>
        <taxon>Hyphomicrobiales</taxon>
        <taxon>Brucellaceae</taxon>
        <taxon>Paenochrobactrum</taxon>
    </lineage>
</organism>
<evidence type="ECO:0000259" key="5">
    <source>
        <dbReference type="Pfam" id="PF04542"/>
    </source>
</evidence>
<evidence type="ECO:0000313" key="7">
    <source>
        <dbReference type="EMBL" id="GAA0607480.1"/>
    </source>
</evidence>
<keyword evidence="2" id="KW-0805">Transcription regulation</keyword>
<evidence type="ECO:0000256" key="1">
    <source>
        <dbReference type="ARBA" id="ARBA00010641"/>
    </source>
</evidence>
<keyword evidence="3" id="KW-0731">Sigma factor</keyword>
<dbReference type="InterPro" id="IPR013324">
    <property type="entry name" value="RNA_pol_sigma_r3/r4-like"/>
</dbReference>
<dbReference type="Pfam" id="PF04542">
    <property type="entry name" value="Sigma70_r2"/>
    <property type="match status" value="1"/>
</dbReference>
<comment type="caution">
    <text evidence="7">The sequence shown here is derived from an EMBL/GenBank/DDBJ whole genome shotgun (WGS) entry which is preliminary data.</text>
</comment>
<dbReference type="InterPro" id="IPR036388">
    <property type="entry name" value="WH-like_DNA-bd_sf"/>
</dbReference>
<sequence>MMIVRKKEFETLYLDEQPGLLRRAARRLGAGSVAADLVQDVFLRLWERRSEPLDDEAAYLGRSVKNAITDHIRAEKTRAEYVANILPEQYAVQVPTPLDIIEPRDEMRRMDDIIRGLPERTRHIFLLNRVHGCKYCEIAEVLSISRSAVEKHVARAMMACRGIRE</sequence>
<dbReference type="InterPro" id="IPR013325">
    <property type="entry name" value="RNA_pol_sigma_r2"/>
</dbReference>
<evidence type="ECO:0000256" key="3">
    <source>
        <dbReference type="ARBA" id="ARBA00023082"/>
    </source>
</evidence>
<feature type="domain" description="RNA polymerase sigma-70 region 2" evidence="5">
    <location>
        <begin position="12"/>
        <end position="76"/>
    </location>
</feature>
<reference evidence="7 8" key="1">
    <citation type="journal article" date="2019" name="Int. J. Syst. Evol. Microbiol.">
        <title>The Global Catalogue of Microorganisms (GCM) 10K type strain sequencing project: providing services to taxonomists for standard genome sequencing and annotation.</title>
        <authorList>
            <consortium name="The Broad Institute Genomics Platform"/>
            <consortium name="The Broad Institute Genome Sequencing Center for Infectious Disease"/>
            <person name="Wu L."/>
            <person name="Ma J."/>
        </authorList>
    </citation>
    <scope>NUCLEOTIDE SEQUENCE [LARGE SCALE GENOMIC DNA]</scope>
    <source>
        <strain evidence="7 8">JCM 15115</strain>
    </source>
</reference>
<dbReference type="InterPro" id="IPR039425">
    <property type="entry name" value="RNA_pol_sigma-70-like"/>
</dbReference>
<dbReference type="Proteomes" id="UP001424441">
    <property type="component" value="Unassembled WGS sequence"/>
</dbReference>
<evidence type="ECO:0000256" key="2">
    <source>
        <dbReference type="ARBA" id="ARBA00023015"/>
    </source>
</evidence>
<dbReference type="Gene3D" id="1.10.10.10">
    <property type="entry name" value="Winged helix-like DNA-binding domain superfamily/Winged helix DNA-binding domain"/>
    <property type="match status" value="1"/>
</dbReference>
<name>A0ABN1GAN8_9HYPH</name>
<dbReference type="Pfam" id="PF08281">
    <property type="entry name" value="Sigma70_r4_2"/>
    <property type="match status" value="1"/>
</dbReference>
<accession>A0ABN1GAN8</accession>
<dbReference type="SUPFAM" id="SSF88946">
    <property type="entry name" value="Sigma2 domain of RNA polymerase sigma factors"/>
    <property type="match status" value="1"/>
</dbReference>
<dbReference type="PANTHER" id="PTHR43133:SF63">
    <property type="entry name" value="RNA POLYMERASE SIGMA FACTOR FECI-RELATED"/>
    <property type="match status" value="1"/>
</dbReference>
<dbReference type="PANTHER" id="PTHR43133">
    <property type="entry name" value="RNA POLYMERASE ECF-TYPE SIGMA FACTO"/>
    <property type="match status" value="1"/>
</dbReference>
<proteinExistence type="inferred from homology"/>
<keyword evidence="8" id="KW-1185">Reference proteome</keyword>
<evidence type="ECO:0000256" key="4">
    <source>
        <dbReference type="ARBA" id="ARBA00023163"/>
    </source>
</evidence>
<dbReference type="InterPro" id="IPR013249">
    <property type="entry name" value="RNA_pol_sigma70_r4_t2"/>
</dbReference>
<dbReference type="RefSeq" id="WP_343805852.1">
    <property type="nucleotide sequence ID" value="NZ_BAAADE010000004.1"/>
</dbReference>
<comment type="similarity">
    <text evidence="1">Belongs to the sigma-70 factor family. ECF subfamily.</text>
</comment>
<evidence type="ECO:0000259" key="6">
    <source>
        <dbReference type="Pfam" id="PF08281"/>
    </source>
</evidence>
<dbReference type="Gene3D" id="1.10.1740.10">
    <property type="match status" value="1"/>
</dbReference>
<protein>
    <submittedName>
        <fullName evidence="7">Sigma-70 family RNA polymerase sigma factor</fullName>
    </submittedName>
</protein>
<evidence type="ECO:0000313" key="8">
    <source>
        <dbReference type="Proteomes" id="UP001424441"/>
    </source>
</evidence>